<evidence type="ECO:0000313" key="3">
    <source>
        <dbReference type="EMBL" id="KAJ8906529.1"/>
    </source>
</evidence>
<gene>
    <name evidence="3" type="ORF">NDN08_003022</name>
</gene>
<name>A0AAV8UVH5_9RHOD</name>
<proteinExistence type="predicted"/>
<feature type="compositionally biased region" description="Acidic residues" evidence="1">
    <location>
        <begin position="179"/>
        <end position="205"/>
    </location>
</feature>
<keyword evidence="2" id="KW-1133">Transmembrane helix</keyword>
<feature type="transmembrane region" description="Helical" evidence="2">
    <location>
        <begin position="87"/>
        <end position="105"/>
    </location>
</feature>
<dbReference type="EMBL" id="JAMWBK010000003">
    <property type="protein sequence ID" value="KAJ8906529.1"/>
    <property type="molecule type" value="Genomic_DNA"/>
</dbReference>
<protein>
    <submittedName>
        <fullName evidence="3">Uncharacterized protein</fullName>
    </submittedName>
</protein>
<dbReference type="Proteomes" id="UP001157974">
    <property type="component" value="Unassembled WGS sequence"/>
</dbReference>
<organism evidence="3 4">
    <name type="scientific">Rhodosorus marinus</name>
    <dbReference type="NCBI Taxonomy" id="101924"/>
    <lineage>
        <taxon>Eukaryota</taxon>
        <taxon>Rhodophyta</taxon>
        <taxon>Stylonematophyceae</taxon>
        <taxon>Stylonematales</taxon>
        <taxon>Stylonemataceae</taxon>
        <taxon>Rhodosorus</taxon>
    </lineage>
</organism>
<reference evidence="3 4" key="1">
    <citation type="journal article" date="2023" name="Nat. Commun.">
        <title>Origin of minicircular mitochondrial genomes in red algae.</title>
        <authorList>
            <person name="Lee Y."/>
            <person name="Cho C.H."/>
            <person name="Lee Y.M."/>
            <person name="Park S.I."/>
            <person name="Yang J.H."/>
            <person name="West J.A."/>
            <person name="Bhattacharya D."/>
            <person name="Yoon H.S."/>
        </authorList>
    </citation>
    <scope>NUCLEOTIDE SEQUENCE [LARGE SCALE GENOMIC DNA]</scope>
    <source>
        <strain evidence="3 4">CCMP1338</strain>
        <tissue evidence="3">Whole cell</tissue>
    </source>
</reference>
<evidence type="ECO:0000256" key="1">
    <source>
        <dbReference type="SAM" id="MobiDB-lite"/>
    </source>
</evidence>
<keyword evidence="2" id="KW-0812">Transmembrane</keyword>
<dbReference type="AlphaFoldDB" id="A0AAV8UVH5"/>
<feature type="compositionally biased region" description="Basic and acidic residues" evidence="1">
    <location>
        <begin position="168"/>
        <end position="178"/>
    </location>
</feature>
<evidence type="ECO:0000256" key="2">
    <source>
        <dbReference type="SAM" id="Phobius"/>
    </source>
</evidence>
<feature type="transmembrane region" description="Helical" evidence="2">
    <location>
        <begin position="45"/>
        <end position="66"/>
    </location>
</feature>
<feature type="compositionally biased region" description="Basic and acidic residues" evidence="1">
    <location>
        <begin position="152"/>
        <end position="161"/>
    </location>
</feature>
<accession>A0AAV8UVH5</accession>
<comment type="caution">
    <text evidence="3">The sequence shown here is derived from an EMBL/GenBank/DDBJ whole genome shotgun (WGS) entry which is preliminary data.</text>
</comment>
<sequence length="205" mass="22219">MENSCFVLGSAGSLGRNKVVAKKCGVRGLSMGNGQVKGDSRSGSVPIWKTGLLGVFGAALGFMGGFQHAQAGIFGSSKLKLSENEKVTTGLTTVAAGIGFVYIAYKTNREEDQNEASSIREEADRLEKWKQEFEAEEDEENSVSNEDLMASLRDRLQKKESAPASAEDVEKLNRMFKGEEEDDSPSDSAEDDEDQDDDSSDTDKN</sequence>
<evidence type="ECO:0000313" key="4">
    <source>
        <dbReference type="Proteomes" id="UP001157974"/>
    </source>
</evidence>
<feature type="region of interest" description="Disordered" evidence="1">
    <location>
        <begin position="133"/>
        <end position="205"/>
    </location>
</feature>
<keyword evidence="2" id="KW-0472">Membrane</keyword>
<keyword evidence="4" id="KW-1185">Reference proteome</keyword>